<reference evidence="6" key="1">
    <citation type="submission" date="2020-10" db="EMBL/GenBank/DDBJ databases">
        <authorList>
            <person name="Kikuchi T."/>
        </authorList>
    </citation>
    <scope>NUCLEOTIDE SEQUENCE</scope>
    <source>
        <strain evidence="6">NKZ352</strain>
    </source>
</reference>
<dbReference type="GO" id="GO:0005886">
    <property type="term" value="C:plasma membrane"/>
    <property type="evidence" value="ECO:0007669"/>
    <property type="project" value="TreeGrafter"/>
</dbReference>
<keyword evidence="2 5" id="KW-0812">Transmembrane</keyword>
<dbReference type="AlphaFoldDB" id="A0A8S1GVH8"/>
<keyword evidence="7" id="KW-1185">Reference proteome</keyword>
<feature type="transmembrane region" description="Helical" evidence="5">
    <location>
        <begin position="247"/>
        <end position="270"/>
    </location>
</feature>
<dbReference type="Pfam" id="PF02535">
    <property type="entry name" value="Zip"/>
    <property type="match status" value="1"/>
</dbReference>
<keyword evidence="3 5" id="KW-1133">Transmembrane helix</keyword>
<comment type="caution">
    <text evidence="6">The sequence shown here is derived from an EMBL/GenBank/DDBJ whole genome shotgun (WGS) entry which is preliminary data.</text>
</comment>
<feature type="transmembrane region" description="Helical" evidence="5">
    <location>
        <begin position="282"/>
        <end position="299"/>
    </location>
</feature>
<evidence type="ECO:0000313" key="6">
    <source>
        <dbReference type="EMBL" id="CAD6187041.1"/>
    </source>
</evidence>
<evidence type="ECO:0000256" key="2">
    <source>
        <dbReference type="ARBA" id="ARBA00022692"/>
    </source>
</evidence>
<dbReference type="OrthoDB" id="448280at2759"/>
<dbReference type="GO" id="GO:0005385">
    <property type="term" value="F:zinc ion transmembrane transporter activity"/>
    <property type="evidence" value="ECO:0007669"/>
    <property type="project" value="TreeGrafter"/>
</dbReference>
<feature type="transmembrane region" description="Helical" evidence="5">
    <location>
        <begin position="94"/>
        <end position="113"/>
    </location>
</feature>
<dbReference type="InterPro" id="IPR003689">
    <property type="entry name" value="ZIP"/>
</dbReference>
<gene>
    <name evidence="6" type="ORF">CAUJ_LOCUS2960</name>
</gene>
<feature type="transmembrane region" description="Helical" evidence="5">
    <location>
        <begin position="211"/>
        <end position="235"/>
    </location>
</feature>
<protein>
    <recommendedName>
        <fullName evidence="8">Zinc transporter ZIP3</fullName>
    </recommendedName>
</protein>
<feature type="transmembrane region" description="Helical" evidence="5">
    <location>
        <begin position="20"/>
        <end position="43"/>
    </location>
</feature>
<feature type="transmembrane region" description="Helical" evidence="5">
    <location>
        <begin position="55"/>
        <end position="79"/>
    </location>
</feature>
<evidence type="ECO:0000313" key="7">
    <source>
        <dbReference type="Proteomes" id="UP000835052"/>
    </source>
</evidence>
<keyword evidence="4 5" id="KW-0472">Membrane</keyword>
<evidence type="ECO:0000256" key="1">
    <source>
        <dbReference type="ARBA" id="ARBA00004141"/>
    </source>
</evidence>
<feature type="transmembrane region" description="Helical" evidence="5">
    <location>
        <begin position="154"/>
        <end position="174"/>
    </location>
</feature>
<comment type="subcellular location">
    <subcellularLocation>
        <location evidence="1">Membrane</location>
        <topology evidence="1">Multi-pass membrane protein</topology>
    </subcellularLocation>
</comment>
<evidence type="ECO:0000256" key="4">
    <source>
        <dbReference type="ARBA" id="ARBA00023136"/>
    </source>
</evidence>
<evidence type="ECO:0000256" key="5">
    <source>
        <dbReference type="SAM" id="Phobius"/>
    </source>
</evidence>
<dbReference type="EMBL" id="CAJGYM010000005">
    <property type="protein sequence ID" value="CAD6187041.1"/>
    <property type="molecule type" value="Genomic_DNA"/>
</dbReference>
<sequence>MDTPMLKTSDPSISFVTQMLLTLALLIVTSAAGFVPLMIVKLAQNQGQDPRKRGWMSYLSCFSGGVFMASCFLGVLPHINKEYAKLNMDYDLKIAFPVPQLIVCCGFFLIYLLEEIIRMIFSDSSPEDRGAYEKACEQNPLDLEAVERKEMLRALIFAFAISFHSLLEGFALGVQDTSSGLFSLFISLLIHKSVEAFSVGIQFSKAGTSKIAVIVATVLTYAFMTPLGALIGALIQREDRNLGRDGVMFTFESLAAGTFIYVTFVEIVAYEKANHFNNFKQLSSIITGFLIITVLTYFFEEP</sequence>
<name>A0A8S1GVH8_9PELO</name>
<accession>A0A8S1GVH8</accession>
<evidence type="ECO:0008006" key="8">
    <source>
        <dbReference type="Google" id="ProtNLM"/>
    </source>
</evidence>
<dbReference type="PANTHER" id="PTHR11040">
    <property type="entry name" value="ZINC/IRON TRANSPORTER"/>
    <property type="match status" value="1"/>
</dbReference>
<evidence type="ECO:0000256" key="3">
    <source>
        <dbReference type="ARBA" id="ARBA00022989"/>
    </source>
</evidence>
<proteinExistence type="predicted"/>
<feature type="transmembrane region" description="Helical" evidence="5">
    <location>
        <begin position="180"/>
        <end position="199"/>
    </location>
</feature>
<organism evidence="6 7">
    <name type="scientific">Caenorhabditis auriculariae</name>
    <dbReference type="NCBI Taxonomy" id="2777116"/>
    <lineage>
        <taxon>Eukaryota</taxon>
        <taxon>Metazoa</taxon>
        <taxon>Ecdysozoa</taxon>
        <taxon>Nematoda</taxon>
        <taxon>Chromadorea</taxon>
        <taxon>Rhabditida</taxon>
        <taxon>Rhabditina</taxon>
        <taxon>Rhabditomorpha</taxon>
        <taxon>Rhabditoidea</taxon>
        <taxon>Rhabditidae</taxon>
        <taxon>Peloderinae</taxon>
        <taxon>Caenorhabditis</taxon>
    </lineage>
</organism>
<dbReference type="PANTHER" id="PTHR11040:SF74">
    <property type="entry name" value="ZINC TRANSPORTER ZIP3"/>
    <property type="match status" value="1"/>
</dbReference>
<dbReference type="Proteomes" id="UP000835052">
    <property type="component" value="Unassembled WGS sequence"/>
</dbReference>